<sequence length="100" mass="11376">MRLEESECRVIADTLRKRFGEQSRIWLFGSRVDDTARGGDIDIYLEPEIQAPDAIVDARLEALVELKQRLGDQRIDLVIHRAAARELPIHAIARETGVKL</sequence>
<dbReference type="EMBL" id="FNIV01000003">
    <property type="protein sequence ID" value="SDO10813.1"/>
    <property type="molecule type" value="Genomic_DNA"/>
</dbReference>
<gene>
    <name evidence="1" type="ORF">SAMN04487957_103368</name>
</gene>
<keyword evidence="2" id="KW-1185">Reference proteome</keyword>
<organism evidence="1 2">
    <name type="scientific">Halomonas shengliensis</name>
    <dbReference type="NCBI Taxonomy" id="419597"/>
    <lineage>
        <taxon>Bacteria</taxon>
        <taxon>Pseudomonadati</taxon>
        <taxon>Pseudomonadota</taxon>
        <taxon>Gammaproteobacteria</taxon>
        <taxon>Oceanospirillales</taxon>
        <taxon>Halomonadaceae</taxon>
        <taxon>Halomonas</taxon>
    </lineage>
</organism>
<name>A0A1H0GV93_9GAMM</name>
<evidence type="ECO:0000313" key="2">
    <source>
        <dbReference type="Proteomes" id="UP000199075"/>
    </source>
</evidence>
<dbReference type="OrthoDB" id="14556at2"/>
<dbReference type="AlphaFoldDB" id="A0A1H0GV93"/>
<dbReference type="InterPro" id="IPR043519">
    <property type="entry name" value="NT_sf"/>
</dbReference>
<dbReference type="Proteomes" id="UP000199075">
    <property type="component" value="Unassembled WGS sequence"/>
</dbReference>
<dbReference type="SUPFAM" id="SSF81301">
    <property type="entry name" value="Nucleotidyltransferase"/>
    <property type="match status" value="1"/>
</dbReference>
<protein>
    <submittedName>
        <fullName evidence="1">Uncharacterized protein</fullName>
    </submittedName>
</protein>
<reference evidence="2" key="1">
    <citation type="submission" date="2016-10" db="EMBL/GenBank/DDBJ databases">
        <authorList>
            <person name="Varghese N."/>
            <person name="Submissions S."/>
        </authorList>
    </citation>
    <scope>NUCLEOTIDE SEQUENCE [LARGE SCALE GENOMIC DNA]</scope>
    <source>
        <strain evidence="2">CGMCC 1.6444</strain>
    </source>
</reference>
<dbReference type="STRING" id="419597.SAMN04487957_103368"/>
<proteinExistence type="predicted"/>
<evidence type="ECO:0000313" key="1">
    <source>
        <dbReference type="EMBL" id="SDO10813.1"/>
    </source>
</evidence>
<dbReference type="Gene3D" id="3.30.460.10">
    <property type="entry name" value="Beta Polymerase, domain 2"/>
    <property type="match status" value="1"/>
</dbReference>
<accession>A0A1H0GV93</accession>
<dbReference type="CDD" id="cd05403">
    <property type="entry name" value="NT_KNTase_like"/>
    <property type="match status" value="1"/>
</dbReference>
<dbReference type="RefSeq" id="WP_089677646.1">
    <property type="nucleotide sequence ID" value="NZ_FNIV01000003.1"/>
</dbReference>